<dbReference type="PANTHER" id="PTHR43861:SF1">
    <property type="entry name" value="TRANS-ACONITATE 2-METHYLTRANSFERASE"/>
    <property type="match status" value="1"/>
</dbReference>
<dbReference type="STRING" id="227598.APY94_10980"/>
<dbReference type="PANTHER" id="PTHR43861">
    <property type="entry name" value="TRANS-ACONITATE 2-METHYLTRANSFERASE-RELATED"/>
    <property type="match status" value="1"/>
</dbReference>
<proteinExistence type="predicted"/>
<keyword evidence="2" id="KW-0489">Methyltransferase</keyword>
<keyword evidence="3" id="KW-1185">Reference proteome</keyword>
<dbReference type="InterPro" id="IPR025714">
    <property type="entry name" value="Methyltranfer_dom"/>
</dbReference>
<dbReference type="Gene3D" id="3.40.50.150">
    <property type="entry name" value="Vaccinia Virus protein VP39"/>
    <property type="match status" value="1"/>
</dbReference>
<accession>A0A100XWB8</accession>
<dbReference type="RefSeq" id="WP_058939683.1">
    <property type="nucleotide sequence ID" value="NZ_LLYW01000040.1"/>
</dbReference>
<evidence type="ECO:0000259" key="1">
    <source>
        <dbReference type="Pfam" id="PF13847"/>
    </source>
</evidence>
<reference evidence="2 3" key="1">
    <citation type="submission" date="2015-10" db="EMBL/GenBank/DDBJ databases">
        <title>Draft genome sequence of Thermococcus celericrescens strain DSM 17994.</title>
        <authorList>
            <person name="Hong S.-J."/>
            <person name="Park C.-E."/>
            <person name="Shin J.-H."/>
        </authorList>
    </citation>
    <scope>NUCLEOTIDE SEQUENCE [LARGE SCALE GENOMIC DNA]</scope>
    <source>
        <strain evidence="2 3">DSM 17994</strain>
    </source>
</reference>
<dbReference type="AlphaFoldDB" id="A0A100XWB8"/>
<keyword evidence="2" id="KW-0808">Transferase</keyword>
<evidence type="ECO:0000313" key="2">
    <source>
        <dbReference type="EMBL" id="KUH32111.1"/>
    </source>
</evidence>
<protein>
    <submittedName>
        <fullName evidence="2">Methyltransferase</fullName>
    </submittedName>
</protein>
<dbReference type="Pfam" id="PF13847">
    <property type="entry name" value="Methyltransf_31"/>
    <property type="match status" value="1"/>
</dbReference>
<name>A0A100XWB8_9EURY</name>
<organism evidence="2 3">
    <name type="scientific">Thermococcus celericrescens</name>
    <dbReference type="NCBI Taxonomy" id="227598"/>
    <lineage>
        <taxon>Archaea</taxon>
        <taxon>Methanobacteriati</taxon>
        <taxon>Methanobacteriota</taxon>
        <taxon>Thermococci</taxon>
        <taxon>Thermococcales</taxon>
        <taxon>Thermococcaceae</taxon>
        <taxon>Thermococcus</taxon>
    </lineage>
</organism>
<gene>
    <name evidence="2" type="ORF">APY94_10980</name>
</gene>
<dbReference type="OrthoDB" id="182741at2157"/>
<dbReference type="Proteomes" id="UP000053462">
    <property type="component" value="Unassembled WGS sequence"/>
</dbReference>
<dbReference type="GO" id="GO:0032259">
    <property type="term" value="P:methylation"/>
    <property type="evidence" value="ECO:0007669"/>
    <property type="project" value="UniProtKB-KW"/>
</dbReference>
<comment type="caution">
    <text evidence="2">The sequence shown here is derived from an EMBL/GenBank/DDBJ whole genome shotgun (WGS) entry which is preliminary data.</text>
</comment>
<evidence type="ECO:0000313" key="3">
    <source>
        <dbReference type="Proteomes" id="UP000053462"/>
    </source>
</evidence>
<dbReference type="SUPFAM" id="SSF53335">
    <property type="entry name" value="S-adenosyl-L-methionine-dependent methyltransferases"/>
    <property type="match status" value="1"/>
</dbReference>
<dbReference type="InterPro" id="IPR029063">
    <property type="entry name" value="SAM-dependent_MTases_sf"/>
</dbReference>
<dbReference type="CDD" id="cd02440">
    <property type="entry name" value="AdoMet_MTases"/>
    <property type="match status" value="1"/>
</dbReference>
<feature type="domain" description="Methyltransferase" evidence="1">
    <location>
        <begin position="157"/>
        <end position="264"/>
    </location>
</feature>
<dbReference type="GO" id="GO:0008757">
    <property type="term" value="F:S-adenosylmethionine-dependent methyltransferase activity"/>
    <property type="evidence" value="ECO:0007669"/>
    <property type="project" value="InterPro"/>
</dbReference>
<dbReference type="EMBL" id="LLYW01000040">
    <property type="protein sequence ID" value="KUH32111.1"/>
    <property type="molecule type" value="Genomic_DNA"/>
</dbReference>
<sequence length="317" mass="35993">MNPADIVDANIEQMVKFSVLQIIGLGTKHGIFPLLSRAPTVQELVDRVGLPNRRLLLDFIDTLERLGIVAEKDGRLHLNGFTYTVHVPGERYDLLIHDWVPVLEEIYRMVDYAFITPVHPHVLMDFDKDADFWDMRMSTRFSAVYRNAMAQAAGLRPGMHVLDIGCGSVSPVQFAEMIGYNGFYLGIDYSPALLEIARARVEMKNLPVELKEMDAKLIRPVNEYDVVLMSFVLEYAKDRERVLRGALETLKSGGKMVVLEPFRDAFAHIQALEFFESLNKDFIGFPSAGEIRDVILEEGFDVEITRPARSIMVVKKM</sequence>